<dbReference type="InterPro" id="IPR001279">
    <property type="entry name" value="Metallo-B-lactamas"/>
</dbReference>
<dbReference type="Pfam" id="PF00753">
    <property type="entry name" value="Lactamase_B"/>
    <property type="match status" value="1"/>
</dbReference>
<name>A0A9E7UCF6_9EURY</name>
<keyword evidence="4" id="KW-1185">Reference proteome</keyword>
<dbReference type="CDD" id="cd07721">
    <property type="entry name" value="yflN-like_MBL-fold"/>
    <property type="match status" value="1"/>
</dbReference>
<proteinExistence type="predicted"/>
<dbReference type="PANTHER" id="PTHR42951">
    <property type="entry name" value="METALLO-BETA-LACTAMASE DOMAIN-CONTAINING"/>
    <property type="match status" value="1"/>
</dbReference>
<accession>A0A9E7UCF6</accession>
<dbReference type="GO" id="GO:0016787">
    <property type="term" value="F:hydrolase activity"/>
    <property type="evidence" value="ECO:0007669"/>
    <property type="project" value="UniProtKB-KW"/>
</dbReference>
<dbReference type="Proteomes" id="UP001057580">
    <property type="component" value="Chromosome"/>
</dbReference>
<feature type="domain" description="Metallo-beta-lactamase" evidence="2">
    <location>
        <begin position="21"/>
        <end position="213"/>
    </location>
</feature>
<dbReference type="AlphaFoldDB" id="A0A9E7UCF6"/>
<organism evidence="3 4">
    <name type="scientific">Salinirubellus salinus</name>
    <dbReference type="NCBI Taxonomy" id="1364945"/>
    <lineage>
        <taxon>Archaea</taxon>
        <taxon>Methanobacteriati</taxon>
        <taxon>Methanobacteriota</taxon>
        <taxon>Stenosarchaea group</taxon>
        <taxon>Halobacteria</taxon>
        <taxon>Halobacteriales</taxon>
        <taxon>Natronomonadaceae</taxon>
        <taxon>Salinirubellus</taxon>
    </lineage>
</organism>
<dbReference type="KEGG" id="ssai:N0B31_07830"/>
<sequence length="232" mass="25039">MPTRLADGVWELGVGLFPPLASNAYLVDEGDEVTLLDTGLPYNRPSLRAELRAAGDGYAPADLDRVLVTHYDLDHTGGLPGLRGSGFEGTVHVGEADARLARGEDHPPTAHPKGLFHRVVRPFFSLPADAERVRDGDRVGGFTAYHTPGHNPGHTVYVHDGLGVAFLGDLVWVEGGTLTPPFWLDSYDMYQLRESIRSFAERAPPFEVACPGHGRPLTEGGREALTGLAARL</sequence>
<evidence type="ECO:0000313" key="3">
    <source>
        <dbReference type="EMBL" id="UWM56192.1"/>
    </source>
</evidence>
<dbReference type="RefSeq" id="WP_260595312.1">
    <property type="nucleotide sequence ID" value="NZ_CP104003.1"/>
</dbReference>
<dbReference type="Gene3D" id="3.60.15.10">
    <property type="entry name" value="Ribonuclease Z/Hydroxyacylglutathione hydrolase-like"/>
    <property type="match status" value="1"/>
</dbReference>
<protein>
    <submittedName>
        <fullName evidence="3">MBL fold metallo-hydrolase</fullName>
    </submittedName>
</protein>
<evidence type="ECO:0000259" key="2">
    <source>
        <dbReference type="SMART" id="SM00849"/>
    </source>
</evidence>
<dbReference type="GeneID" id="74942322"/>
<dbReference type="PANTHER" id="PTHR42951:SF4">
    <property type="entry name" value="ACYL-COENZYME A THIOESTERASE MBLAC2"/>
    <property type="match status" value="1"/>
</dbReference>
<evidence type="ECO:0000256" key="1">
    <source>
        <dbReference type="ARBA" id="ARBA00022801"/>
    </source>
</evidence>
<reference evidence="3" key="1">
    <citation type="submission" date="2022-09" db="EMBL/GenBank/DDBJ databases">
        <title>Diverse halophilic archaea isolated from saline environments.</title>
        <authorList>
            <person name="Cui H.-L."/>
        </authorList>
    </citation>
    <scope>NUCLEOTIDE SEQUENCE</scope>
    <source>
        <strain evidence="3">ZS-35-S2</strain>
    </source>
</reference>
<evidence type="ECO:0000313" key="4">
    <source>
        <dbReference type="Proteomes" id="UP001057580"/>
    </source>
</evidence>
<gene>
    <name evidence="3" type="ORF">N0B31_07830</name>
</gene>
<dbReference type="InterPro" id="IPR036866">
    <property type="entry name" value="RibonucZ/Hydroxyglut_hydro"/>
</dbReference>
<dbReference type="SMART" id="SM00849">
    <property type="entry name" value="Lactamase_B"/>
    <property type="match status" value="1"/>
</dbReference>
<dbReference type="SUPFAM" id="SSF56281">
    <property type="entry name" value="Metallo-hydrolase/oxidoreductase"/>
    <property type="match status" value="1"/>
</dbReference>
<dbReference type="EMBL" id="CP104003">
    <property type="protein sequence ID" value="UWM56192.1"/>
    <property type="molecule type" value="Genomic_DNA"/>
</dbReference>
<dbReference type="InterPro" id="IPR023827">
    <property type="entry name" value="Peptidase_S8_Asp-AS"/>
</dbReference>
<keyword evidence="1" id="KW-0378">Hydrolase</keyword>
<dbReference type="InterPro" id="IPR050855">
    <property type="entry name" value="NDM-1-like"/>
</dbReference>
<dbReference type="PROSITE" id="PS00136">
    <property type="entry name" value="SUBTILASE_ASP"/>
    <property type="match status" value="1"/>
</dbReference>